<proteinExistence type="predicted"/>
<reference evidence="2 3" key="1">
    <citation type="submission" date="2023-02" db="EMBL/GenBank/DDBJ databases">
        <title>LHISI_Scaffold_Assembly.</title>
        <authorList>
            <person name="Stuart O.P."/>
            <person name="Cleave R."/>
            <person name="Magrath M.J.L."/>
            <person name="Mikheyev A.S."/>
        </authorList>
    </citation>
    <scope>NUCLEOTIDE SEQUENCE [LARGE SCALE GENOMIC DNA]</scope>
    <source>
        <strain evidence="2">Daus_M_001</strain>
        <tissue evidence="2">Leg muscle</tissue>
    </source>
</reference>
<comment type="caution">
    <text evidence="2">The sequence shown here is derived from an EMBL/GenBank/DDBJ whole genome shotgun (WGS) entry which is preliminary data.</text>
</comment>
<gene>
    <name evidence="2" type="ORF">PR048_005895</name>
</gene>
<keyword evidence="3" id="KW-1185">Reference proteome</keyword>
<dbReference type="EMBL" id="JARBHB010000002">
    <property type="protein sequence ID" value="KAJ8893304.1"/>
    <property type="molecule type" value="Genomic_DNA"/>
</dbReference>
<organism evidence="2 3">
    <name type="scientific">Dryococelus australis</name>
    <dbReference type="NCBI Taxonomy" id="614101"/>
    <lineage>
        <taxon>Eukaryota</taxon>
        <taxon>Metazoa</taxon>
        <taxon>Ecdysozoa</taxon>
        <taxon>Arthropoda</taxon>
        <taxon>Hexapoda</taxon>
        <taxon>Insecta</taxon>
        <taxon>Pterygota</taxon>
        <taxon>Neoptera</taxon>
        <taxon>Polyneoptera</taxon>
        <taxon>Phasmatodea</taxon>
        <taxon>Verophasmatodea</taxon>
        <taxon>Anareolatae</taxon>
        <taxon>Phasmatidae</taxon>
        <taxon>Eurycanthinae</taxon>
        <taxon>Dryococelus</taxon>
    </lineage>
</organism>
<feature type="region of interest" description="Disordered" evidence="1">
    <location>
        <begin position="118"/>
        <end position="138"/>
    </location>
</feature>
<dbReference type="Proteomes" id="UP001159363">
    <property type="component" value="Chromosome 2"/>
</dbReference>
<accession>A0ABQ9IAJ9</accession>
<sequence>MLHHPGSPHTIYEIAECVGIAFQRSMSPTNTCSGFRKEGIFPLDCEEGFLSSAVINRAVPGTSKDPNENEGEGRLATITREEIYSNLTQLGSVNREKMEPEKVSAEHSYAAIVTPQSFRGHPKASDRKDTMKKRKRRKSCIATDTPIKQAFAEWACVKQAQKPKKENLATKVMKVAYWYLIRTKIQIVKAKKEDSHFNTEHQPRQGDYVLVKFSGNSDVHYVWKIL</sequence>
<evidence type="ECO:0000313" key="3">
    <source>
        <dbReference type="Proteomes" id="UP001159363"/>
    </source>
</evidence>
<evidence type="ECO:0000256" key="1">
    <source>
        <dbReference type="SAM" id="MobiDB-lite"/>
    </source>
</evidence>
<protein>
    <submittedName>
        <fullName evidence="2">Uncharacterized protein</fullName>
    </submittedName>
</protein>
<name>A0ABQ9IAJ9_9NEOP</name>
<evidence type="ECO:0000313" key="2">
    <source>
        <dbReference type="EMBL" id="KAJ8893304.1"/>
    </source>
</evidence>